<keyword evidence="1" id="KW-0472">Membrane</keyword>
<accession>A0A2T4U4I3</accession>
<dbReference type="Proteomes" id="UP000240509">
    <property type="component" value="Unassembled WGS sequence"/>
</dbReference>
<evidence type="ECO:0000256" key="1">
    <source>
        <dbReference type="SAM" id="Phobius"/>
    </source>
</evidence>
<keyword evidence="1" id="KW-1133">Transmembrane helix</keyword>
<gene>
    <name evidence="2" type="ORF">C6Y45_11780</name>
</gene>
<dbReference type="AlphaFoldDB" id="A0A2T4U4I3"/>
<feature type="transmembrane region" description="Helical" evidence="1">
    <location>
        <begin position="29"/>
        <end position="50"/>
    </location>
</feature>
<name>A0A2T4U4I3_9BACI</name>
<feature type="transmembrane region" description="Helical" evidence="1">
    <location>
        <begin position="127"/>
        <end position="145"/>
    </location>
</feature>
<comment type="caution">
    <text evidence="2">The sequence shown here is derived from an EMBL/GenBank/DDBJ whole genome shotgun (WGS) entry which is preliminary data.</text>
</comment>
<feature type="transmembrane region" description="Helical" evidence="1">
    <location>
        <begin position="157"/>
        <end position="178"/>
    </location>
</feature>
<feature type="transmembrane region" description="Helical" evidence="1">
    <location>
        <begin position="102"/>
        <end position="121"/>
    </location>
</feature>
<evidence type="ECO:0000313" key="3">
    <source>
        <dbReference type="Proteomes" id="UP000240509"/>
    </source>
</evidence>
<protein>
    <submittedName>
        <fullName evidence="2">Uncharacterized protein</fullName>
    </submittedName>
</protein>
<reference evidence="2 3" key="1">
    <citation type="submission" date="2018-03" db="EMBL/GenBank/DDBJ databases">
        <title>Alkalicoccus saliphilus sp. nov., isolated from a mineral pool.</title>
        <authorList>
            <person name="Zhao B."/>
        </authorList>
    </citation>
    <scope>NUCLEOTIDE SEQUENCE [LARGE SCALE GENOMIC DNA]</scope>
    <source>
        <strain evidence="2 3">6AG</strain>
    </source>
</reference>
<keyword evidence="1" id="KW-0812">Transmembrane</keyword>
<proteinExistence type="predicted"/>
<keyword evidence="3" id="KW-1185">Reference proteome</keyword>
<dbReference type="EMBL" id="PZJJ01000020">
    <property type="protein sequence ID" value="PTL38318.1"/>
    <property type="molecule type" value="Genomic_DNA"/>
</dbReference>
<feature type="transmembrane region" description="Helical" evidence="1">
    <location>
        <begin position="62"/>
        <end position="90"/>
    </location>
</feature>
<sequence length="179" mass="19463">MTVTHMMLLRPPAYQEYLETKNMLAWARILVILLGLVYGVLGIAANYSFIMGFDSPLLQNVIAPLLFLVFGMVTVWITRIGLGLLLWAGAKAFGGPGKLIEVSRFSAVAIVPGVLGFPLLTGAVYGWPAYILSAVGLVWMFLLCTHILQVTQPFSRLMAAGASAAAFIFFGSILYMFIP</sequence>
<evidence type="ECO:0000313" key="2">
    <source>
        <dbReference type="EMBL" id="PTL38318.1"/>
    </source>
</evidence>
<organism evidence="2 3">
    <name type="scientific">Alkalicoccus saliphilus</name>
    <dbReference type="NCBI Taxonomy" id="200989"/>
    <lineage>
        <taxon>Bacteria</taxon>
        <taxon>Bacillati</taxon>
        <taxon>Bacillota</taxon>
        <taxon>Bacilli</taxon>
        <taxon>Bacillales</taxon>
        <taxon>Bacillaceae</taxon>
        <taxon>Alkalicoccus</taxon>
    </lineage>
</organism>